<dbReference type="EMBL" id="CP015519">
    <property type="protein sequence ID" value="APG26415.1"/>
    <property type="molecule type" value="Genomic_DNA"/>
</dbReference>
<protein>
    <recommendedName>
        <fullName evidence="1">Ice-binding protein C-terminal domain-containing protein</fullName>
    </recommendedName>
</protein>
<dbReference type="Pfam" id="PF07589">
    <property type="entry name" value="PEP-CTERM"/>
    <property type="match status" value="1"/>
</dbReference>
<feature type="domain" description="Ice-binding protein C-terminal" evidence="1">
    <location>
        <begin position="244"/>
        <end position="267"/>
    </location>
</feature>
<name>A0A1L3GKK7_9BACT</name>
<dbReference type="Proteomes" id="UP000182517">
    <property type="component" value="Chromosome"/>
</dbReference>
<dbReference type="STRING" id="1842532.A7E78_00170"/>
<dbReference type="KEGG" id="pef:A7E78_00170"/>
<proteinExistence type="predicted"/>
<organism evidence="2 3">
    <name type="scientific">Syntrophotalea acetylenivorans</name>
    <dbReference type="NCBI Taxonomy" id="1842532"/>
    <lineage>
        <taxon>Bacteria</taxon>
        <taxon>Pseudomonadati</taxon>
        <taxon>Thermodesulfobacteriota</taxon>
        <taxon>Desulfuromonadia</taxon>
        <taxon>Desulfuromonadales</taxon>
        <taxon>Syntrophotaleaceae</taxon>
        <taxon>Syntrophotalea</taxon>
    </lineage>
</organism>
<gene>
    <name evidence="2" type="ORF">A7E78_00170</name>
</gene>
<evidence type="ECO:0000259" key="1">
    <source>
        <dbReference type="Pfam" id="PF07589"/>
    </source>
</evidence>
<keyword evidence="3" id="KW-1185">Reference proteome</keyword>
<sequence>MAQIMLKRFDHQKRRIRIMHKHIKLNLFKLFLFIAIFFLSGNASATTTTLSFFEHSTFSTLSPGEDGLYGTGDDLTIPIVSGHSNNSGAASVGSTLPGLYVNLTGSNVFAAPLQVGVNTMVGLDTGIETLTGNETAVLDSTATNELIWNADNTFSTAFTHLISNGDVNVLTHDNSLGYYLLNGQDPNAIFETNPDLATHFNFLIPLLPNDWTVVTTNLFESAYTAPGYGTQSFFASVTTVQTSPVPEPSTVLLLGVGIVGVIGMRLRQRTS</sequence>
<evidence type="ECO:0000313" key="2">
    <source>
        <dbReference type="EMBL" id="APG26415.1"/>
    </source>
</evidence>
<accession>A0A1L3GKK7</accession>
<dbReference type="NCBIfam" id="TIGR02595">
    <property type="entry name" value="PEP_CTERM"/>
    <property type="match status" value="1"/>
</dbReference>
<reference evidence="2 3" key="1">
    <citation type="journal article" date="2017" name="Genome Announc.">
        <title>Complete Genome Sequences of Two Acetylene-Fermenting Pelobacter acetylenicus Strains.</title>
        <authorList>
            <person name="Sutton J.M."/>
            <person name="Baesman S.M."/>
            <person name="Fierst J.L."/>
            <person name="Poret-Peterson A.T."/>
            <person name="Oremland R.S."/>
            <person name="Dunlap D.S."/>
            <person name="Akob D.M."/>
        </authorList>
    </citation>
    <scope>NUCLEOTIDE SEQUENCE [LARGE SCALE GENOMIC DNA]</scope>
    <source>
        <strain evidence="2 3">SFB93</strain>
    </source>
</reference>
<evidence type="ECO:0000313" key="3">
    <source>
        <dbReference type="Proteomes" id="UP000182517"/>
    </source>
</evidence>
<dbReference type="InterPro" id="IPR013424">
    <property type="entry name" value="Ice-binding_C"/>
</dbReference>
<dbReference type="AlphaFoldDB" id="A0A1L3GKK7"/>